<keyword evidence="2" id="KW-1185">Reference proteome</keyword>
<organism evidence="1 2">
    <name type="scientific">Paenibacillus monticola</name>
    <dbReference type="NCBI Taxonomy" id="2666075"/>
    <lineage>
        <taxon>Bacteria</taxon>
        <taxon>Bacillati</taxon>
        <taxon>Bacillota</taxon>
        <taxon>Bacilli</taxon>
        <taxon>Bacillales</taxon>
        <taxon>Paenibacillaceae</taxon>
        <taxon>Paenibacillus</taxon>
    </lineage>
</organism>
<dbReference type="AlphaFoldDB" id="A0A7X2H1T4"/>
<protein>
    <submittedName>
        <fullName evidence="1">XRE family transcriptional regulator</fullName>
    </submittedName>
</protein>
<evidence type="ECO:0000313" key="1">
    <source>
        <dbReference type="EMBL" id="MRN51780.1"/>
    </source>
</evidence>
<accession>A0A7X2H1T4</accession>
<dbReference type="RefSeq" id="WP_154116620.1">
    <property type="nucleotide sequence ID" value="NZ_WJXB01000001.1"/>
</dbReference>
<name>A0A7X2H1T4_9BACL</name>
<dbReference type="EMBL" id="WJXB01000001">
    <property type="protein sequence ID" value="MRN51780.1"/>
    <property type="molecule type" value="Genomic_DNA"/>
</dbReference>
<dbReference type="GO" id="GO:0003677">
    <property type="term" value="F:DNA binding"/>
    <property type="evidence" value="ECO:0007669"/>
    <property type="project" value="InterPro"/>
</dbReference>
<comment type="caution">
    <text evidence="1">The sequence shown here is derived from an EMBL/GenBank/DDBJ whole genome shotgun (WGS) entry which is preliminary data.</text>
</comment>
<sequence>MNDKYPITPYGWVIKQRLTELHLDQKDFCQLHGIPTYRLSNVIHGTRRAERYRRQIAELLGLPPS</sequence>
<evidence type="ECO:0000313" key="2">
    <source>
        <dbReference type="Proteomes" id="UP000463051"/>
    </source>
</evidence>
<reference evidence="1 2" key="1">
    <citation type="submission" date="2019-11" db="EMBL/GenBank/DDBJ databases">
        <title>Paenibacillus monticola sp. nov., a novel PGPR strain isolated from mountain sample in China.</title>
        <authorList>
            <person name="Zhao Q."/>
            <person name="Li H.-P."/>
            <person name="Zhang J.-L."/>
        </authorList>
    </citation>
    <scope>NUCLEOTIDE SEQUENCE [LARGE SCALE GENOMIC DNA]</scope>
    <source>
        <strain evidence="1 2">LC-T2</strain>
    </source>
</reference>
<dbReference type="SUPFAM" id="SSF47413">
    <property type="entry name" value="lambda repressor-like DNA-binding domains"/>
    <property type="match status" value="1"/>
</dbReference>
<proteinExistence type="predicted"/>
<gene>
    <name evidence="1" type="ORF">GJB61_02050</name>
</gene>
<dbReference type="Gene3D" id="1.10.260.40">
    <property type="entry name" value="lambda repressor-like DNA-binding domains"/>
    <property type="match status" value="1"/>
</dbReference>
<dbReference type="Proteomes" id="UP000463051">
    <property type="component" value="Unassembled WGS sequence"/>
</dbReference>
<dbReference type="InterPro" id="IPR010982">
    <property type="entry name" value="Lambda_DNA-bd_dom_sf"/>
</dbReference>